<feature type="region of interest" description="Disordered" evidence="1">
    <location>
        <begin position="1478"/>
        <end position="1507"/>
    </location>
</feature>
<feature type="region of interest" description="Disordered" evidence="1">
    <location>
        <begin position="1"/>
        <end position="69"/>
    </location>
</feature>
<keyword evidence="3" id="KW-1185">Reference proteome</keyword>
<feature type="compositionally biased region" description="Polar residues" evidence="1">
    <location>
        <begin position="1"/>
        <end position="42"/>
    </location>
</feature>
<name>A0A821X1Q9_9NEOP</name>
<reference evidence="2" key="1">
    <citation type="submission" date="2021-02" db="EMBL/GenBank/DDBJ databases">
        <authorList>
            <person name="Steward A R."/>
        </authorList>
    </citation>
    <scope>NUCLEOTIDE SEQUENCE</scope>
</reference>
<gene>
    <name evidence="2" type="ORF">PMACD_LOCUS14211</name>
</gene>
<accession>A0A821X1Q9</accession>
<dbReference type="PANTHER" id="PTHR46704:SF9">
    <property type="entry name" value="BHLH DOMAIN-CONTAINING PROTEIN"/>
    <property type="match status" value="1"/>
</dbReference>
<dbReference type="PANTHER" id="PTHR46704">
    <property type="entry name" value="CXC DOMAIN-CONTAINING PROTEIN-RELATED"/>
    <property type="match status" value="1"/>
</dbReference>
<feature type="compositionally biased region" description="Acidic residues" evidence="1">
    <location>
        <begin position="1497"/>
        <end position="1507"/>
    </location>
</feature>
<comment type="caution">
    <text evidence="2">The sequence shown here is derived from an EMBL/GenBank/DDBJ whole genome shotgun (WGS) entry which is preliminary data.</text>
</comment>
<evidence type="ECO:0000313" key="2">
    <source>
        <dbReference type="EMBL" id="CAF4935309.1"/>
    </source>
</evidence>
<evidence type="ECO:0000256" key="1">
    <source>
        <dbReference type="SAM" id="MobiDB-lite"/>
    </source>
</evidence>
<evidence type="ECO:0000313" key="3">
    <source>
        <dbReference type="Proteomes" id="UP000663880"/>
    </source>
</evidence>
<dbReference type="EMBL" id="CAJOBZ010000064">
    <property type="protein sequence ID" value="CAF4935309.1"/>
    <property type="molecule type" value="Genomic_DNA"/>
</dbReference>
<feature type="compositionally biased region" description="Low complexity" evidence="1">
    <location>
        <begin position="49"/>
        <end position="69"/>
    </location>
</feature>
<proteinExistence type="predicted"/>
<dbReference type="Proteomes" id="UP000663880">
    <property type="component" value="Unassembled WGS sequence"/>
</dbReference>
<sequence length="1507" mass="170526">MILISPRTQVPNLSSQCSEPSTSVANQQPSASVSDQETNRISAPNDDISSSSTQQETLEEQPSTTSESTTRNKKLACVFCGHVEKKVGKRRLYVTIPQKEATVTEIKEMAESSRNSSLIKNLEDFPTVAYHSNCFTALKTTLQRQNKEKAEPGHWHANRQLHQSAFAVISDVITMEIIEKNRVMFLCDLFSQYKALLLEFGENKVKAEDFHDYRAENLENKIINSFGDRLIIEPSSAAHRKKIVYQFKIDTSQLAGEIANLEEKQQNRHRDVAYELRNSITSVENKKLPADLSVDDVIRGECTIPEELFNFVCDLVQGPDIRRKNSNEDLVKIKSVCSDLIYIVSKGRVKPSKHLTLGLAMKSITSSRKVLSILNRYGHTIGYNLAEEIETEMTYATQKDESLVPSGIRKVNGLSTHVAFDNFDRFVDTATGKDTLHDTVGIIYQFNHRINEESGDMEILNCSTSQSNDDNIESHPPRKRRRYEGIPQSIRTYYKKPLTSMPFVHVDSITQTIDACQFAKIIAMDKDYIWSMSLSRIDSLPMWLGYNCKICIDCSKTQTVDYLPPINSSPTSLAVVYQTLCTAKEIAKNCDQEQIIVTYDLAIAKLAMQIQLHEKPEFDNVFVNLGAFHMQMAYFKAIGKYIDSSGLVEILVEAEALAGGSMVSFLDSKHFNRCKRLHPLASGALQVLHFEKYLSEKQYDPDTLNEDLAAVINTPSEDNERIILQDSLQQILEDYKQYRETTLQGGHGKTAQYYLLYSEMINIYHRFSRSIRCSNLELYLNSIFEICDYFFAFNLPNYSKWAALYLNNLIKLKMDDSALIAEFRQGAFGVRRTNSCLGRSPVDLTLEQTINADAGNTLTGVSHFTNSIAARQRWALSHSIRTKILSAVKAEVGLSRADDTSHSLQKNQIEKDNKTLNRIIETMKKTTNPFSENLDKNILFNMSTGKAASSHVSDFLLNCKTLGHEQKLRFFSECSEDPTRFVKSIKRNVISNFASDCAKRTIKNKSKDNQALLKMERDIFGRLLAIAIEHKVDIENCLSYPLAPVPPALFHCTGHMYKTDKSTLSKHLKSKIEVSNPGHIDVEIIDGFYYLYSIGSTLPQSFGKVAEAILIKLCSTNSQEIHIIFDRYLTPSIKDCERLNRAEIDIPYTISGPLQPRPKDFLASLKNYRFKEALVKFLADHWSDNSFAAILKNKKVFITVDELCFSFSSVGNIVLKNEEPELACLHEEADTRIIFHISKIHDGAKILVKATDTDILIILLGNIHKFANLQIWLANSTSKKTTNQDQACINCTKLSVELGPTLCLALPAFHAFTGCDYTAAFFNKGKVRPFKIFCKHQNIQETFASLSNPEDILDDNKMIVVQEFIALMYGIKNCQNVNAARLLMFNKMYAMTTINDKFMKKLKGFNSSTIPPCLKSLQQKLLRTIFVNSMWQNATNPDCIRFKPENNGWILDETLKPTWFIGDSMPQQVEDVICDLIEQSSEDTNDKDSDVSTYESDSSDDSSDDST</sequence>
<protein>
    <submittedName>
        <fullName evidence="2">Uncharacterized protein</fullName>
    </submittedName>
</protein>
<organism evidence="2 3">
    <name type="scientific">Pieris macdunnoughi</name>
    <dbReference type="NCBI Taxonomy" id="345717"/>
    <lineage>
        <taxon>Eukaryota</taxon>
        <taxon>Metazoa</taxon>
        <taxon>Ecdysozoa</taxon>
        <taxon>Arthropoda</taxon>
        <taxon>Hexapoda</taxon>
        <taxon>Insecta</taxon>
        <taxon>Pterygota</taxon>
        <taxon>Neoptera</taxon>
        <taxon>Endopterygota</taxon>
        <taxon>Lepidoptera</taxon>
        <taxon>Glossata</taxon>
        <taxon>Ditrysia</taxon>
        <taxon>Papilionoidea</taxon>
        <taxon>Pieridae</taxon>
        <taxon>Pierinae</taxon>
        <taxon>Pieris</taxon>
    </lineage>
</organism>
<dbReference type="OrthoDB" id="8060926at2759"/>